<keyword evidence="12" id="KW-1185">Reference proteome</keyword>
<dbReference type="InterPro" id="IPR021027">
    <property type="entry name" value="Transposase_put_HTH"/>
</dbReference>
<keyword evidence="3" id="KW-0479">Metal-binding</keyword>
<proteinExistence type="inferred from homology"/>
<sequence>MAFQIPEGWTAQAYRFALDPTATQERAIRSHCGAARFAYNHMLALVKAVIDQRSAERSYGVPDDEMTPALGWSLAALRRTWNRRKDTAAPWWSVNSKEAYNSGLNGLARGLDAWSASRKGARAGAAVGFPRFKSKHRVADSVRFTTGAIRVDHDRHHVTLPVLGTIHTHESTRKLARRIEAGTARILAATVKYDGRRWYCAFAVIVKAKRIMYRACRPPHPVVGVDVGVKDLLVVAAPDGTEIERIPAPKPLAAAHRKLRTLQRRAARQRGRWDPATGTRQDPSKRWLRTQTRIARIHARVANIRRHELHTVTTELVRNHNVIVVEDLNVAGMSRRGGAYKRGLNRAIGDGALGRIRTLLGYKTAWNNARLVTADRWFPSTQTCSRCQAKTKLALRDRTYYCRNGCPPIDRDTNAAINLARLGEPLSNGGVSRTGTGSSPAASDPAGDGCGAIHKTFPTDSAGKAGGIEASTPHSLQSVGVWGLPIRKERLPEMNRHTELTQVTGRA</sequence>
<evidence type="ECO:0000256" key="4">
    <source>
        <dbReference type="ARBA" id="ARBA00022833"/>
    </source>
</evidence>
<feature type="domain" description="Probable transposase IS891/IS1136/IS1341" evidence="8">
    <location>
        <begin position="219"/>
        <end position="335"/>
    </location>
</feature>
<dbReference type="GO" id="GO:0032196">
    <property type="term" value="P:transposition"/>
    <property type="evidence" value="ECO:0007669"/>
    <property type="project" value="UniProtKB-KW"/>
</dbReference>
<evidence type="ECO:0000259" key="8">
    <source>
        <dbReference type="Pfam" id="PF01385"/>
    </source>
</evidence>
<dbReference type="EMBL" id="PJMW01000002">
    <property type="protein sequence ID" value="PKV77802.1"/>
    <property type="molecule type" value="Genomic_DNA"/>
</dbReference>
<dbReference type="InterPro" id="IPR010095">
    <property type="entry name" value="Cas12f1-like_TNB"/>
</dbReference>
<evidence type="ECO:0000259" key="10">
    <source>
        <dbReference type="Pfam" id="PF12323"/>
    </source>
</evidence>
<name>A0A2N3V866_9NOCA</name>
<evidence type="ECO:0000259" key="9">
    <source>
        <dbReference type="Pfam" id="PF07282"/>
    </source>
</evidence>
<evidence type="ECO:0000313" key="11">
    <source>
        <dbReference type="EMBL" id="PKV77802.1"/>
    </source>
</evidence>
<evidence type="ECO:0000256" key="5">
    <source>
        <dbReference type="ARBA" id="ARBA00023125"/>
    </source>
</evidence>
<feature type="domain" description="Cas12f1-like TNB" evidence="9">
    <location>
        <begin position="354"/>
        <end position="419"/>
    </location>
</feature>
<feature type="domain" description="Transposase putative helix-turn-helix" evidence="10">
    <location>
        <begin position="12"/>
        <end position="50"/>
    </location>
</feature>
<dbReference type="GO" id="GO:0003677">
    <property type="term" value="F:DNA binding"/>
    <property type="evidence" value="ECO:0007669"/>
    <property type="project" value="UniProtKB-KW"/>
</dbReference>
<gene>
    <name evidence="11" type="ORF">ATK86_2155</name>
</gene>
<evidence type="ECO:0000256" key="3">
    <source>
        <dbReference type="ARBA" id="ARBA00022723"/>
    </source>
</evidence>
<evidence type="ECO:0000256" key="6">
    <source>
        <dbReference type="ARBA" id="ARBA00023172"/>
    </source>
</evidence>
<dbReference type="GO" id="GO:0006310">
    <property type="term" value="P:DNA recombination"/>
    <property type="evidence" value="ECO:0007669"/>
    <property type="project" value="UniProtKB-KW"/>
</dbReference>
<feature type="region of interest" description="Disordered" evidence="7">
    <location>
        <begin position="426"/>
        <end position="455"/>
    </location>
</feature>
<evidence type="ECO:0000256" key="7">
    <source>
        <dbReference type="SAM" id="MobiDB-lite"/>
    </source>
</evidence>
<dbReference type="NCBIfam" id="NF040570">
    <property type="entry name" value="guided_TnpB"/>
    <property type="match status" value="1"/>
</dbReference>
<evidence type="ECO:0000256" key="2">
    <source>
        <dbReference type="ARBA" id="ARBA00022578"/>
    </source>
</evidence>
<keyword evidence="4" id="KW-0862">Zinc</keyword>
<dbReference type="Pfam" id="PF01385">
    <property type="entry name" value="OrfB_IS605"/>
    <property type="match status" value="1"/>
</dbReference>
<comment type="similarity">
    <text evidence="1">In the C-terminal section; belongs to the transposase 35 family.</text>
</comment>
<evidence type="ECO:0000256" key="1">
    <source>
        <dbReference type="ARBA" id="ARBA00008761"/>
    </source>
</evidence>
<accession>A0A2N3V866</accession>
<evidence type="ECO:0000313" key="12">
    <source>
        <dbReference type="Proteomes" id="UP000233766"/>
    </source>
</evidence>
<keyword evidence="2" id="KW-0815">Transposition</keyword>
<keyword evidence="5" id="KW-0238">DNA-binding</keyword>
<comment type="caution">
    <text evidence="11">The sequence shown here is derived from an EMBL/GenBank/DDBJ whole genome shotgun (WGS) entry which is preliminary data.</text>
</comment>
<dbReference type="Proteomes" id="UP000233766">
    <property type="component" value="Unassembled WGS sequence"/>
</dbReference>
<dbReference type="GO" id="GO:0046872">
    <property type="term" value="F:metal ion binding"/>
    <property type="evidence" value="ECO:0007669"/>
    <property type="project" value="UniProtKB-KW"/>
</dbReference>
<dbReference type="InterPro" id="IPR001959">
    <property type="entry name" value="Transposase"/>
</dbReference>
<feature type="compositionally biased region" description="Polar residues" evidence="7">
    <location>
        <begin position="429"/>
        <end position="441"/>
    </location>
</feature>
<dbReference type="InterPro" id="IPR053470">
    <property type="entry name" value="RNA-guided_DNA_endonuclease"/>
</dbReference>
<reference evidence="11 12" key="1">
    <citation type="submission" date="2017-12" db="EMBL/GenBank/DDBJ databases">
        <title>Sequencing the genomes of 1000 Actinobacteria strains.</title>
        <authorList>
            <person name="Klenk H.-P."/>
        </authorList>
    </citation>
    <scope>NUCLEOTIDE SEQUENCE [LARGE SCALE GENOMIC DNA]</scope>
    <source>
        <strain evidence="11 12">DSM 44489</strain>
    </source>
</reference>
<dbReference type="AlphaFoldDB" id="A0A2N3V866"/>
<dbReference type="NCBIfam" id="NF038280">
    <property type="entry name" value="IS607_TnpB"/>
    <property type="match status" value="1"/>
</dbReference>
<feature type="region of interest" description="Disordered" evidence="7">
    <location>
        <begin position="265"/>
        <end position="284"/>
    </location>
</feature>
<dbReference type="RefSeq" id="WP_245914344.1">
    <property type="nucleotide sequence ID" value="NZ_PJMW01000002.1"/>
</dbReference>
<dbReference type="Pfam" id="PF07282">
    <property type="entry name" value="Cas12f1-like_TNB"/>
    <property type="match status" value="1"/>
</dbReference>
<dbReference type="Pfam" id="PF12323">
    <property type="entry name" value="HTH_OrfB_IS605"/>
    <property type="match status" value="1"/>
</dbReference>
<protein>
    <submittedName>
        <fullName evidence="11">Putative transposase</fullName>
    </submittedName>
</protein>
<keyword evidence="6" id="KW-0233">DNA recombination</keyword>
<organism evidence="11 12">
    <name type="scientific">Nocardia fluminea</name>
    <dbReference type="NCBI Taxonomy" id="134984"/>
    <lineage>
        <taxon>Bacteria</taxon>
        <taxon>Bacillati</taxon>
        <taxon>Actinomycetota</taxon>
        <taxon>Actinomycetes</taxon>
        <taxon>Mycobacteriales</taxon>
        <taxon>Nocardiaceae</taxon>
        <taxon>Nocardia</taxon>
    </lineage>
</organism>